<dbReference type="SUPFAM" id="SSF54928">
    <property type="entry name" value="RNA-binding domain, RBD"/>
    <property type="match status" value="1"/>
</dbReference>
<reference evidence="3" key="1">
    <citation type="submission" date="2020-07" db="EMBL/GenBank/DDBJ databases">
        <title>Ethylene signaling mediates host invasion by parasitic plants.</title>
        <authorList>
            <person name="Yoshida S."/>
        </authorList>
    </citation>
    <scope>NUCLEOTIDE SEQUENCE</scope>
    <source>
        <strain evidence="3">Okayama</strain>
    </source>
</reference>
<dbReference type="Proteomes" id="UP000653305">
    <property type="component" value="Unassembled WGS sequence"/>
</dbReference>
<evidence type="ECO:0000313" key="4">
    <source>
        <dbReference type="Proteomes" id="UP000653305"/>
    </source>
</evidence>
<dbReference type="EMBL" id="BMAC01000731">
    <property type="protein sequence ID" value="GFQ02166.1"/>
    <property type="molecule type" value="Genomic_DNA"/>
</dbReference>
<dbReference type="OrthoDB" id="439808at2759"/>
<dbReference type="PANTHER" id="PTHR15241">
    <property type="entry name" value="TRANSFORMER-2-RELATED"/>
    <property type="match status" value="1"/>
</dbReference>
<dbReference type="PANTHER" id="PTHR15241:SF373">
    <property type="entry name" value="GLYCINE-RICH RNA-BINDING PROTEIN 2, MITOCHONDRIAL-LIKE"/>
    <property type="match status" value="1"/>
</dbReference>
<protein>
    <submittedName>
        <fullName evidence="3">Glycine-rich RNA-binding protein 1</fullName>
    </submittedName>
</protein>
<gene>
    <name evidence="3" type="ORF">PHJA_002360500</name>
</gene>
<accession>A0A830D4T1</accession>
<dbReference type="PROSITE" id="PS50102">
    <property type="entry name" value="RRM"/>
    <property type="match status" value="1"/>
</dbReference>
<feature type="domain" description="RRM" evidence="2">
    <location>
        <begin position="1"/>
        <end position="62"/>
    </location>
</feature>
<dbReference type="InterPro" id="IPR035979">
    <property type="entry name" value="RBD_domain_sf"/>
</dbReference>
<keyword evidence="1" id="KW-0694">RNA-binding</keyword>
<evidence type="ECO:0000313" key="3">
    <source>
        <dbReference type="EMBL" id="GFQ02166.1"/>
    </source>
</evidence>
<name>A0A830D4T1_9LAMI</name>
<evidence type="ECO:0000256" key="1">
    <source>
        <dbReference type="PROSITE-ProRule" id="PRU00176"/>
    </source>
</evidence>
<organism evidence="3 4">
    <name type="scientific">Phtheirospermum japonicum</name>
    <dbReference type="NCBI Taxonomy" id="374723"/>
    <lineage>
        <taxon>Eukaryota</taxon>
        <taxon>Viridiplantae</taxon>
        <taxon>Streptophyta</taxon>
        <taxon>Embryophyta</taxon>
        <taxon>Tracheophyta</taxon>
        <taxon>Spermatophyta</taxon>
        <taxon>Magnoliopsida</taxon>
        <taxon>eudicotyledons</taxon>
        <taxon>Gunneridae</taxon>
        <taxon>Pentapetalae</taxon>
        <taxon>asterids</taxon>
        <taxon>lamiids</taxon>
        <taxon>Lamiales</taxon>
        <taxon>Orobanchaceae</taxon>
        <taxon>Orobanchaceae incertae sedis</taxon>
        <taxon>Phtheirospermum</taxon>
    </lineage>
</organism>
<sequence>MTEVFSTFDDVNKAKVIIDEGKSSRGFGFVEFLTNESARSALNAIDGQMLNGKNLCVSYAQVL</sequence>
<dbReference type="Pfam" id="PF00076">
    <property type="entry name" value="RRM_1"/>
    <property type="match status" value="1"/>
</dbReference>
<dbReference type="GO" id="GO:0003723">
    <property type="term" value="F:RNA binding"/>
    <property type="evidence" value="ECO:0007669"/>
    <property type="project" value="UniProtKB-UniRule"/>
</dbReference>
<comment type="caution">
    <text evidence="3">The sequence shown here is derived from an EMBL/GenBank/DDBJ whole genome shotgun (WGS) entry which is preliminary data.</text>
</comment>
<proteinExistence type="predicted"/>
<dbReference type="InterPro" id="IPR000504">
    <property type="entry name" value="RRM_dom"/>
</dbReference>
<keyword evidence="4" id="KW-1185">Reference proteome</keyword>
<dbReference type="InterPro" id="IPR012677">
    <property type="entry name" value="Nucleotide-bd_a/b_plait_sf"/>
</dbReference>
<evidence type="ECO:0000259" key="2">
    <source>
        <dbReference type="PROSITE" id="PS50102"/>
    </source>
</evidence>
<dbReference type="AlphaFoldDB" id="A0A830D4T1"/>
<dbReference type="Gene3D" id="3.30.70.330">
    <property type="match status" value="1"/>
</dbReference>